<comment type="catalytic activity">
    <reaction evidence="14">
        <text>2-(2-carboxy-4-methylthiazol-5-yl)ethyl phosphate + 4-amino-2-methyl-5-(diphosphooxymethyl)pyrimidine + 2 H(+) = thiamine phosphate + CO2 + diphosphate</text>
        <dbReference type="Rhea" id="RHEA:47848"/>
        <dbReference type="ChEBI" id="CHEBI:15378"/>
        <dbReference type="ChEBI" id="CHEBI:16526"/>
        <dbReference type="ChEBI" id="CHEBI:33019"/>
        <dbReference type="ChEBI" id="CHEBI:37575"/>
        <dbReference type="ChEBI" id="CHEBI:57841"/>
        <dbReference type="ChEBI" id="CHEBI:62890"/>
        <dbReference type="EC" id="2.5.1.3"/>
    </reaction>
</comment>
<dbReference type="PANTHER" id="PTHR20857:SF23">
    <property type="entry name" value="THIAMINE BIOSYNTHETIC BIFUNCTIONAL ENZYME"/>
    <property type="match status" value="1"/>
</dbReference>
<dbReference type="Pfam" id="PF02110">
    <property type="entry name" value="HK"/>
    <property type="match status" value="1"/>
</dbReference>
<dbReference type="GO" id="GO:0000287">
    <property type="term" value="F:magnesium ion binding"/>
    <property type="evidence" value="ECO:0007669"/>
    <property type="project" value="InterPro"/>
</dbReference>
<evidence type="ECO:0000256" key="12">
    <source>
        <dbReference type="ARBA" id="ARBA00022977"/>
    </source>
</evidence>
<dbReference type="SUPFAM" id="SSF53613">
    <property type="entry name" value="Ribokinase-like"/>
    <property type="match status" value="1"/>
</dbReference>
<proteinExistence type="inferred from homology"/>
<evidence type="ECO:0000256" key="11">
    <source>
        <dbReference type="ARBA" id="ARBA00022842"/>
    </source>
</evidence>
<evidence type="ECO:0000256" key="1">
    <source>
        <dbReference type="ARBA" id="ARBA00001771"/>
    </source>
</evidence>
<dbReference type="InterPro" id="IPR029056">
    <property type="entry name" value="Ribokinase-like"/>
</dbReference>
<dbReference type="InterPro" id="IPR000417">
    <property type="entry name" value="Hyethyz_kinase"/>
</dbReference>
<dbReference type="GO" id="GO:0004789">
    <property type="term" value="F:thiamine-phosphate diphosphorylase activity"/>
    <property type="evidence" value="ECO:0007669"/>
    <property type="project" value="UniProtKB-EC"/>
</dbReference>
<comment type="catalytic activity">
    <reaction evidence="13">
        <text>4-methyl-5-(2-phosphooxyethyl)-thiazole + 4-amino-2-methyl-5-(diphosphooxymethyl)pyrimidine + H(+) = thiamine phosphate + diphosphate</text>
        <dbReference type="Rhea" id="RHEA:22328"/>
        <dbReference type="ChEBI" id="CHEBI:15378"/>
        <dbReference type="ChEBI" id="CHEBI:33019"/>
        <dbReference type="ChEBI" id="CHEBI:37575"/>
        <dbReference type="ChEBI" id="CHEBI:57841"/>
        <dbReference type="ChEBI" id="CHEBI:58296"/>
        <dbReference type="EC" id="2.5.1.3"/>
    </reaction>
</comment>
<sequence>MKPTVNYSLYLVTSSTQVAPGSSLEKQVEEGIIGGVTLVQLREKDISTKLFLERAKNVLDICRKHGVPLLINDRVDIALAIGAEGVHIGQDDMDCKTVRKILGEDSIIGVSTNNIHEVDCAAADCADYVGIGSIYDTSTKNVKERIIGITGLRKILEHMSKMPRQLNSVAIAGLNDTNIQRVMYLSEVNGKRIDGIALVSAIMSSRTPCETAKNLRHMIESPPCFAQVHSNISTVPELAAQVGPLFAKTKDYTPLIHHLTNGVAKNFSANVTLAVNASPTMGESKEEVADFAKFAGSLVLNIGTVQDRETLIYASQVYNSLNRPIILDPVGVGATKFRTDAVSGLLNNAYFDIIKGNEGEIMCIAGEEGLMRGVDSISQHTISSRTSAVEKLALERRCVVTMSGPTDIISDGKSTYIIKNGTPLLGKITASGCSLGSVMGVAVSLCQEDKLLAAVSATLLYNIAGELAVIEKNPVVSHTAQGPGTFVPVFIDKLHFLVNQCMEGDYNWMNYARIEKL</sequence>
<dbReference type="InterPro" id="IPR022998">
    <property type="entry name" value="ThiamineP_synth_TenI"/>
</dbReference>
<keyword evidence="7" id="KW-0479">Metal-binding</keyword>
<dbReference type="NCBIfam" id="TIGR00694">
    <property type="entry name" value="thiM"/>
    <property type="match status" value="1"/>
</dbReference>
<dbReference type="GO" id="GO:0005737">
    <property type="term" value="C:cytoplasm"/>
    <property type="evidence" value="ECO:0007669"/>
    <property type="project" value="TreeGrafter"/>
</dbReference>
<evidence type="ECO:0000256" key="17">
    <source>
        <dbReference type="ARBA" id="ARBA00061283"/>
    </source>
</evidence>
<dbReference type="CDD" id="cd01170">
    <property type="entry name" value="THZ_kinase"/>
    <property type="match status" value="1"/>
</dbReference>
<reference evidence="19 20" key="1">
    <citation type="journal article" date="2023" name="G3 (Bethesda)">
        <title>A high-quality reference genome for the fission yeast Schizosaccharomyces osmophilus.</title>
        <authorList>
            <person name="Jia G.S."/>
            <person name="Zhang W.C."/>
            <person name="Liang Y."/>
            <person name="Liu X.H."/>
            <person name="Rhind N."/>
            <person name="Pidoux A."/>
            <person name="Brysch-Herzberg M."/>
            <person name="Du L.L."/>
        </authorList>
    </citation>
    <scope>NUCLEOTIDE SEQUENCE [LARGE SCALE GENOMIC DNA]</scope>
    <source>
        <strain evidence="19 20">CBS 15793</strain>
    </source>
</reference>
<dbReference type="Gene3D" id="3.40.1190.20">
    <property type="match status" value="1"/>
</dbReference>
<comment type="pathway">
    <text evidence="5">Cofactor biosynthesis; thiamine diphosphate biosynthesis; thiamine phosphate from 4-amino-2-methyl-5-diphosphomethylpyrimidine and 4-methyl-5-(2-phosphoethyl)-thiazole: step 1/1.</text>
</comment>
<evidence type="ECO:0000256" key="3">
    <source>
        <dbReference type="ARBA" id="ARBA00003814"/>
    </source>
</evidence>
<evidence type="ECO:0000256" key="2">
    <source>
        <dbReference type="ARBA" id="ARBA00001946"/>
    </source>
</evidence>
<evidence type="ECO:0000259" key="18">
    <source>
        <dbReference type="Pfam" id="PF02581"/>
    </source>
</evidence>
<evidence type="ECO:0000256" key="16">
    <source>
        <dbReference type="ARBA" id="ARBA00061146"/>
    </source>
</evidence>
<keyword evidence="12" id="KW-0784">Thiamine biosynthesis</keyword>
<keyword evidence="9 19" id="KW-0418">Kinase</keyword>
<dbReference type="EMBL" id="CP115611">
    <property type="protein sequence ID" value="WBW71331.1"/>
    <property type="molecule type" value="Genomic_DNA"/>
</dbReference>
<dbReference type="GO" id="GO:0004417">
    <property type="term" value="F:hydroxyethylthiazole kinase activity"/>
    <property type="evidence" value="ECO:0007669"/>
    <property type="project" value="UniProtKB-EC"/>
</dbReference>
<dbReference type="Pfam" id="PF02581">
    <property type="entry name" value="TMP-TENI"/>
    <property type="match status" value="1"/>
</dbReference>
<protein>
    <submittedName>
        <fullName evidence="19">Bifunctional thiamine-phosphate dipyrophosphorylase/hydroxyethylthiazole kinase</fullName>
    </submittedName>
</protein>
<comment type="catalytic activity">
    <reaction evidence="1">
        <text>5-(2-hydroxyethyl)-4-methylthiazole + ATP = 4-methyl-5-(2-phosphooxyethyl)-thiazole + ADP + H(+)</text>
        <dbReference type="Rhea" id="RHEA:24212"/>
        <dbReference type="ChEBI" id="CHEBI:15378"/>
        <dbReference type="ChEBI" id="CHEBI:17957"/>
        <dbReference type="ChEBI" id="CHEBI:30616"/>
        <dbReference type="ChEBI" id="CHEBI:58296"/>
        <dbReference type="ChEBI" id="CHEBI:456216"/>
        <dbReference type="EC" id="2.7.1.50"/>
    </reaction>
</comment>
<evidence type="ECO:0000313" key="20">
    <source>
        <dbReference type="Proteomes" id="UP001212411"/>
    </source>
</evidence>
<dbReference type="NCBIfam" id="NF006830">
    <property type="entry name" value="PRK09355.1"/>
    <property type="match status" value="1"/>
</dbReference>
<evidence type="ECO:0000256" key="13">
    <source>
        <dbReference type="ARBA" id="ARBA00047334"/>
    </source>
</evidence>
<evidence type="ECO:0000256" key="14">
    <source>
        <dbReference type="ARBA" id="ARBA00047851"/>
    </source>
</evidence>
<evidence type="ECO:0000313" key="19">
    <source>
        <dbReference type="EMBL" id="WBW71331.1"/>
    </source>
</evidence>
<dbReference type="RefSeq" id="XP_056035574.1">
    <property type="nucleotide sequence ID" value="XM_056180796.1"/>
</dbReference>
<dbReference type="FunFam" id="3.20.20.70:FF:000104">
    <property type="entry name" value="Thiamine biosynthetic bifunctional enzyme"/>
    <property type="match status" value="1"/>
</dbReference>
<gene>
    <name evidence="19" type="primary">thi4</name>
    <name evidence="19" type="ORF">SOMG_02003</name>
</gene>
<dbReference type="GeneID" id="80875485"/>
<keyword evidence="10" id="KW-0067">ATP-binding</keyword>
<keyword evidence="20" id="KW-1185">Reference proteome</keyword>
<keyword evidence="11" id="KW-0460">Magnesium</keyword>
<dbReference type="HAMAP" id="MF_00097">
    <property type="entry name" value="TMP_synthase"/>
    <property type="match status" value="1"/>
</dbReference>
<evidence type="ECO:0000256" key="5">
    <source>
        <dbReference type="ARBA" id="ARBA00005165"/>
    </source>
</evidence>
<dbReference type="AlphaFoldDB" id="A0AAE9W9K7"/>
<comment type="cofactor">
    <cofactor evidence="2">
        <name>Mg(2+)</name>
        <dbReference type="ChEBI" id="CHEBI:18420"/>
    </cofactor>
</comment>
<evidence type="ECO:0000256" key="6">
    <source>
        <dbReference type="ARBA" id="ARBA00022679"/>
    </source>
</evidence>
<name>A0AAE9W9K7_9SCHI</name>
<dbReference type="SUPFAM" id="SSF51391">
    <property type="entry name" value="Thiamin phosphate synthase"/>
    <property type="match status" value="1"/>
</dbReference>
<dbReference type="NCBIfam" id="TIGR00693">
    <property type="entry name" value="thiE"/>
    <property type="match status" value="1"/>
</dbReference>
<dbReference type="KEGG" id="som:SOMG_02003"/>
<evidence type="ECO:0000256" key="10">
    <source>
        <dbReference type="ARBA" id="ARBA00022840"/>
    </source>
</evidence>
<keyword evidence="6" id="KW-0808">Transferase</keyword>
<keyword evidence="8" id="KW-0547">Nucleotide-binding</keyword>
<dbReference type="InterPro" id="IPR036206">
    <property type="entry name" value="ThiamineP_synth_sf"/>
</dbReference>
<evidence type="ECO:0000256" key="9">
    <source>
        <dbReference type="ARBA" id="ARBA00022777"/>
    </source>
</evidence>
<evidence type="ECO:0000256" key="7">
    <source>
        <dbReference type="ARBA" id="ARBA00022723"/>
    </source>
</evidence>
<dbReference type="PANTHER" id="PTHR20857">
    <property type="entry name" value="THIAMINE-PHOSPHATE PYROPHOSPHORYLASE"/>
    <property type="match status" value="1"/>
</dbReference>
<comment type="function">
    <text evidence="3">Condenses 4-methyl-5-(beta-hydroxyethyl)thiazole monophosphate (THZ-P) and 2-methyl-4-amino-5-hydroxymethyl pyrimidine pyrophosphate (HMP-PP) to form thiamine monophosphate (TMP).</text>
</comment>
<accession>A0AAE9W9K7</accession>
<comment type="catalytic activity">
    <reaction evidence="15">
        <text>2-[(2R,5Z)-2-carboxy-4-methylthiazol-5(2H)-ylidene]ethyl phosphate + 4-amino-2-methyl-5-(diphosphooxymethyl)pyrimidine + 2 H(+) = thiamine phosphate + CO2 + diphosphate</text>
        <dbReference type="Rhea" id="RHEA:47844"/>
        <dbReference type="ChEBI" id="CHEBI:15378"/>
        <dbReference type="ChEBI" id="CHEBI:16526"/>
        <dbReference type="ChEBI" id="CHEBI:33019"/>
        <dbReference type="ChEBI" id="CHEBI:37575"/>
        <dbReference type="ChEBI" id="CHEBI:57841"/>
        <dbReference type="ChEBI" id="CHEBI:62899"/>
        <dbReference type="EC" id="2.5.1.3"/>
    </reaction>
</comment>
<dbReference type="Gene3D" id="3.20.20.70">
    <property type="entry name" value="Aldolase class I"/>
    <property type="match status" value="1"/>
</dbReference>
<dbReference type="InterPro" id="IPR034291">
    <property type="entry name" value="TMP_synthase"/>
</dbReference>
<feature type="domain" description="Thiamine phosphate synthase/TenI" evidence="18">
    <location>
        <begin position="9"/>
        <end position="202"/>
    </location>
</feature>
<organism evidence="19 20">
    <name type="scientific">Schizosaccharomyces osmophilus</name>
    <dbReference type="NCBI Taxonomy" id="2545709"/>
    <lineage>
        <taxon>Eukaryota</taxon>
        <taxon>Fungi</taxon>
        <taxon>Dikarya</taxon>
        <taxon>Ascomycota</taxon>
        <taxon>Taphrinomycotina</taxon>
        <taxon>Schizosaccharomycetes</taxon>
        <taxon>Schizosaccharomycetales</taxon>
        <taxon>Schizosaccharomycetaceae</taxon>
        <taxon>Schizosaccharomyces</taxon>
    </lineage>
</organism>
<comment type="pathway">
    <text evidence="4">Cofactor biosynthesis; thiamine diphosphate biosynthesis; 4-methyl-5-(2-phosphoethyl)-thiazole from 5-(2-hydroxyethyl)-4-methylthiazole: step 1/1.</text>
</comment>
<dbReference type="GO" id="GO:0009228">
    <property type="term" value="P:thiamine biosynthetic process"/>
    <property type="evidence" value="ECO:0007669"/>
    <property type="project" value="UniProtKB-KW"/>
</dbReference>
<dbReference type="PRINTS" id="PR01099">
    <property type="entry name" value="HYETHTZKNASE"/>
</dbReference>
<dbReference type="HAMAP" id="MF_00228">
    <property type="entry name" value="Thz_kinase"/>
    <property type="match status" value="1"/>
</dbReference>
<dbReference type="InterPro" id="IPR013785">
    <property type="entry name" value="Aldolase_TIM"/>
</dbReference>
<evidence type="ECO:0000256" key="8">
    <source>
        <dbReference type="ARBA" id="ARBA00022741"/>
    </source>
</evidence>
<comment type="similarity">
    <text evidence="17">In the N-terminal section; belongs to the thiamine-phosphate synthase family.</text>
</comment>
<dbReference type="Proteomes" id="UP001212411">
    <property type="component" value="Chromosome 1"/>
</dbReference>
<dbReference type="GO" id="GO:0005524">
    <property type="term" value="F:ATP binding"/>
    <property type="evidence" value="ECO:0007669"/>
    <property type="project" value="UniProtKB-KW"/>
</dbReference>
<evidence type="ECO:0000256" key="4">
    <source>
        <dbReference type="ARBA" id="ARBA00004868"/>
    </source>
</evidence>
<comment type="similarity">
    <text evidence="16">In the C-terminal section; belongs to the Thz kinase family.</text>
</comment>
<evidence type="ECO:0000256" key="15">
    <source>
        <dbReference type="ARBA" id="ARBA00047883"/>
    </source>
</evidence>
<dbReference type="CDD" id="cd00564">
    <property type="entry name" value="TMP_TenI"/>
    <property type="match status" value="1"/>
</dbReference>